<comment type="caution">
    <text evidence="2">The sequence shown here is derived from an EMBL/GenBank/DDBJ whole genome shotgun (WGS) entry which is preliminary data.</text>
</comment>
<dbReference type="GO" id="GO:0005975">
    <property type="term" value="P:carbohydrate metabolic process"/>
    <property type="evidence" value="ECO:0007669"/>
    <property type="project" value="InterPro"/>
</dbReference>
<dbReference type="Pfam" id="PF20210">
    <property type="entry name" value="Laa1_Sip1_HTR5"/>
    <property type="match status" value="1"/>
</dbReference>
<dbReference type="EMBL" id="BSYR01000020">
    <property type="protein sequence ID" value="GMI85490.1"/>
    <property type="molecule type" value="Genomic_DNA"/>
</dbReference>
<reference evidence="2" key="1">
    <citation type="submission" date="2023-05" db="EMBL/GenBank/DDBJ databases">
        <title>Genome and transcriptome analyses reveal genes involved in the formation of fine ridges on petal epidermal cells in Hibiscus trionum.</title>
        <authorList>
            <person name="Koshimizu S."/>
            <person name="Masuda S."/>
            <person name="Ishii T."/>
            <person name="Shirasu K."/>
            <person name="Hoshino A."/>
            <person name="Arita M."/>
        </authorList>
    </citation>
    <scope>NUCLEOTIDE SEQUENCE</scope>
    <source>
        <strain evidence="2">Hamamatsu line</strain>
    </source>
</reference>
<evidence type="ECO:0000313" key="2">
    <source>
        <dbReference type="EMBL" id="GMI85490.1"/>
    </source>
</evidence>
<dbReference type="PANTHER" id="PTHR46975:SF2">
    <property type="entry name" value="PROTEIN SWEETIE"/>
    <property type="match status" value="1"/>
</dbReference>
<dbReference type="AlphaFoldDB" id="A0A9W7M4H2"/>
<proteinExistence type="predicted"/>
<evidence type="ECO:0000256" key="1">
    <source>
        <dbReference type="SAM" id="MobiDB-lite"/>
    </source>
</evidence>
<sequence length="1116" mass="123858">MSTRSTTEISSGNDSASGPDGDSSLNFGDDENMVSDSKNISFQGHAFETSIVGRSRDKHLRYRTRVFAAECLSYLPEAVGKNPAHFDLSLARRKVANEQASGDWLVLQVQELISVAYQISTIQFENMRPIGVGLLSSVVDKFETVPDPELPGHFLLEQYQAQLISAVRTALDTLSGPILLEAGLLLATKIMTSGIISGDQAAVKRIFSLLSRPLDDFKDLYYPSFAEWVSCKIKIRLLAAHASLKCYTYAFLRRHQAVVPDEYLALLPLFSRSSSILGKYWISLLKDYSCVCLHLNLKRNWNPFFDAIQASMVSSKLQPCLEEAWPVILQALALDAVPVNVDRNGNSEAAAENMSTDSLVSGYSMVELESEEYQFLWGFALLVLFQGKHHAVCKQVIPLASAKAKHEGDPPAEDMTSPGLKFYEIVLPVFQFLLTQKFFAAGFITVNICEELLQVLSYSIYMDNSWNSLAISVLSQIVHNCPEDFLEAEDFTCLVVELCLGCLYRVFHCAGAVSPDQARWEDLLFPLFIAAKTIMRRFQPKMQKQLNSVALAFLLIGYKFIRQASTELSLSKVTDVVKSVNSLLKKLIDDAPNLGDDAIAHLRNILCTSLDELADLTKDCIEGIHLLHNKRSDLRKLLLLKLAFSIEQIVMLLKIMHEIQCLEGNKDSDPVYFSVFKFCTDCMLTVLTDSNLQVQAIGLQVLKSVVLKSSSMEDNSYIIFIIGELVGGILTVIQNMLMKSMTKESVAIAGECLQVLMLLQTVSKGSDCQRGFMNLFLEAIVMVFSASVDSRSQEFNDIRNTAIRLVSRLAQIPSSAGHLKDVLLSMPEMHRQQLQGVIRASVTPDHSIAETKSVAQPLGIKLPVPLEGRREDNALSSATQIKLKQKSEERDLSASASNIGTTNDDMEEGEEDEDDWDAFQSFPASNNAAETDSAVKNTVKESDPDEAISSALETVTDDIQQYSSSENVESSEDHNNIDIANTEDSEVETELLNSLSKPATDPRENQEEGELQSRSESIGGLVNDREKTSSNLQVEEMKDLSAEIEEHEQRRGNQVASTEPGHNEGAEGSVDVLEDDKQLKEIHDRKDDAHLVSDSQARERLSGDETKEEAEREMDQ</sequence>
<feature type="compositionally biased region" description="Polar residues" evidence="1">
    <location>
        <begin position="894"/>
        <end position="903"/>
    </location>
</feature>
<feature type="compositionally biased region" description="Polar residues" evidence="1">
    <location>
        <begin position="1"/>
        <end position="16"/>
    </location>
</feature>
<feature type="compositionally biased region" description="Acidic residues" evidence="1">
    <location>
        <begin position="904"/>
        <end position="917"/>
    </location>
</feature>
<feature type="compositionally biased region" description="Polar residues" evidence="1">
    <location>
        <begin position="922"/>
        <end position="936"/>
    </location>
</feature>
<feature type="region of interest" description="Disordered" evidence="1">
    <location>
        <begin position="961"/>
        <end position="1116"/>
    </location>
</feature>
<organism evidence="2 3">
    <name type="scientific">Hibiscus trionum</name>
    <name type="common">Flower of an hour</name>
    <dbReference type="NCBI Taxonomy" id="183268"/>
    <lineage>
        <taxon>Eukaryota</taxon>
        <taxon>Viridiplantae</taxon>
        <taxon>Streptophyta</taxon>
        <taxon>Embryophyta</taxon>
        <taxon>Tracheophyta</taxon>
        <taxon>Spermatophyta</taxon>
        <taxon>Magnoliopsida</taxon>
        <taxon>eudicotyledons</taxon>
        <taxon>Gunneridae</taxon>
        <taxon>Pentapetalae</taxon>
        <taxon>rosids</taxon>
        <taxon>malvids</taxon>
        <taxon>Malvales</taxon>
        <taxon>Malvaceae</taxon>
        <taxon>Malvoideae</taxon>
        <taxon>Hibiscus</taxon>
    </lineage>
</organism>
<dbReference type="OrthoDB" id="192608at2759"/>
<dbReference type="InterPro" id="IPR046837">
    <property type="entry name" value="Laa1/Sip1/HEATR5-like_HEAT"/>
</dbReference>
<keyword evidence="3" id="KW-1185">Reference proteome</keyword>
<accession>A0A9W7M4H2</accession>
<evidence type="ECO:0000313" key="3">
    <source>
        <dbReference type="Proteomes" id="UP001165190"/>
    </source>
</evidence>
<dbReference type="InterPro" id="IPR016024">
    <property type="entry name" value="ARM-type_fold"/>
</dbReference>
<dbReference type="SUPFAM" id="SSF48371">
    <property type="entry name" value="ARM repeat"/>
    <property type="match status" value="1"/>
</dbReference>
<gene>
    <name evidence="2" type="ORF">HRI_002218300</name>
</gene>
<dbReference type="PANTHER" id="PTHR46975">
    <property type="entry name" value="PROTEIN SWEETIE"/>
    <property type="match status" value="1"/>
</dbReference>
<dbReference type="InterPro" id="IPR044218">
    <property type="entry name" value="SWEETIE"/>
</dbReference>
<protein>
    <submittedName>
        <fullName evidence="2">SWEETIE</fullName>
    </submittedName>
</protein>
<name>A0A9W7M4H2_HIBTR</name>
<feature type="region of interest" description="Disordered" evidence="1">
    <location>
        <begin position="882"/>
        <end position="946"/>
    </location>
</feature>
<feature type="compositionally biased region" description="Basic and acidic residues" evidence="1">
    <location>
        <begin position="1075"/>
        <end position="1116"/>
    </location>
</feature>
<feature type="region of interest" description="Disordered" evidence="1">
    <location>
        <begin position="1"/>
        <end position="30"/>
    </location>
</feature>
<dbReference type="Proteomes" id="UP001165190">
    <property type="component" value="Unassembled WGS sequence"/>
</dbReference>